<feature type="domain" description="HhH-GPD" evidence="15">
    <location>
        <begin position="48"/>
        <end position="197"/>
    </location>
</feature>
<protein>
    <recommendedName>
        <fullName evidence="5 14">Adenine DNA glycosylase</fullName>
        <ecNumber evidence="4 14">3.2.2.31</ecNumber>
    </recommendedName>
</protein>
<dbReference type="InterPro" id="IPR011257">
    <property type="entry name" value="DNA_glycosylase"/>
</dbReference>
<evidence type="ECO:0000256" key="10">
    <source>
        <dbReference type="ARBA" id="ARBA00023004"/>
    </source>
</evidence>
<evidence type="ECO:0000256" key="9">
    <source>
        <dbReference type="ARBA" id="ARBA00022801"/>
    </source>
</evidence>
<keyword evidence="9" id="KW-0378">Hydrolase</keyword>
<organism evidence="16 17">
    <name type="scientific">Aureimonas ureilytica</name>
    <dbReference type="NCBI Taxonomy" id="401562"/>
    <lineage>
        <taxon>Bacteria</taxon>
        <taxon>Pseudomonadati</taxon>
        <taxon>Pseudomonadota</taxon>
        <taxon>Alphaproteobacteria</taxon>
        <taxon>Hyphomicrobiales</taxon>
        <taxon>Aurantimonadaceae</taxon>
        <taxon>Aureimonas</taxon>
    </lineage>
</organism>
<gene>
    <name evidence="16" type="ORF">NS226_03010</name>
</gene>
<proteinExistence type="inferred from homology"/>
<dbReference type="GO" id="GO:0034039">
    <property type="term" value="F:8-oxo-7,8-dihydroguanine DNA N-glycosylase activity"/>
    <property type="evidence" value="ECO:0007669"/>
    <property type="project" value="TreeGrafter"/>
</dbReference>
<evidence type="ECO:0000313" key="16">
    <source>
        <dbReference type="EMBL" id="KTQ97650.1"/>
    </source>
</evidence>
<dbReference type="EMBL" id="LDPZ01000006">
    <property type="protein sequence ID" value="KTQ97650.1"/>
    <property type="molecule type" value="Genomic_DNA"/>
</dbReference>
<dbReference type="GO" id="GO:0032357">
    <property type="term" value="F:oxidized purine DNA binding"/>
    <property type="evidence" value="ECO:0007669"/>
    <property type="project" value="TreeGrafter"/>
</dbReference>
<comment type="cofactor">
    <cofactor evidence="14">
        <name>[4Fe-4S] cluster</name>
        <dbReference type="ChEBI" id="CHEBI:49883"/>
    </cofactor>
    <text evidence="14">Binds 1 [4Fe-4S] cluster.</text>
</comment>
<dbReference type="GO" id="GO:0006298">
    <property type="term" value="P:mismatch repair"/>
    <property type="evidence" value="ECO:0007669"/>
    <property type="project" value="TreeGrafter"/>
</dbReference>
<sequence length="357" mass="38939">MTELPPFSDRLLGWYDRHARSLPWRVSPGDRAQGVRPDPYRVWLSEVMLQQTTVATVKSYFAIFTQRWPNVQALANAADEDVMGAWAGLGYYARARNLLACAREVTRHRNGRFPETADALRDLPGIGDYTSAAIASIAFDEPAPVVDGNIERVTTRLYAIETPLPAARKAIRVRVAEMTPKSRAGDFAQAMMDLGATICTPRSPTCILCPVSEGCVARQEGRQEEFPKKLAKKAKPSRRGAAFVARRARDGAILLRRRPASGMLGGMAEPFTTDWSSKTDGATGLDAAPFAADWRRAGEVTHGFTHFDLTLEVWIATIEAEPTDAGWWAPAGDLNAAGLPTLMRKAVEAALAAASSR</sequence>
<evidence type="ECO:0000256" key="13">
    <source>
        <dbReference type="ARBA" id="ARBA00023295"/>
    </source>
</evidence>
<comment type="caution">
    <text evidence="16">The sequence shown here is derived from an EMBL/GenBank/DDBJ whole genome shotgun (WGS) entry which is preliminary data.</text>
</comment>
<dbReference type="InterPro" id="IPR005760">
    <property type="entry name" value="A/G_AdeGlyc_MutY"/>
</dbReference>
<dbReference type="GO" id="GO:0000701">
    <property type="term" value="F:purine-specific mismatch base pair DNA N-glycosylase activity"/>
    <property type="evidence" value="ECO:0007669"/>
    <property type="project" value="UniProtKB-EC"/>
</dbReference>
<dbReference type="CDD" id="cd00056">
    <property type="entry name" value="ENDO3c"/>
    <property type="match status" value="1"/>
</dbReference>
<keyword evidence="6" id="KW-0004">4Fe-4S</keyword>
<dbReference type="Pfam" id="PF14815">
    <property type="entry name" value="NUDIX_4"/>
    <property type="match status" value="1"/>
</dbReference>
<keyword evidence="13 14" id="KW-0326">Glycosidase</keyword>
<dbReference type="Pfam" id="PF00730">
    <property type="entry name" value="HhH-GPD"/>
    <property type="match status" value="1"/>
</dbReference>
<dbReference type="InterPro" id="IPR015797">
    <property type="entry name" value="NUDIX_hydrolase-like_dom_sf"/>
</dbReference>
<dbReference type="PANTHER" id="PTHR42944:SF1">
    <property type="entry name" value="ADENINE DNA GLYCOSYLASE"/>
    <property type="match status" value="1"/>
</dbReference>
<evidence type="ECO:0000256" key="5">
    <source>
        <dbReference type="ARBA" id="ARBA00022023"/>
    </source>
</evidence>
<keyword evidence="8 14" id="KW-0227">DNA damage</keyword>
<evidence type="ECO:0000256" key="11">
    <source>
        <dbReference type="ARBA" id="ARBA00023014"/>
    </source>
</evidence>
<dbReference type="InterPro" id="IPR044298">
    <property type="entry name" value="MIG/MutY"/>
</dbReference>
<evidence type="ECO:0000256" key="1">
    <source>
        <dbReference type="ARBA" id="ARBA00000843"/>
    </source>
</evidence>
<evidence type="ECO:0000256" key="2">
    <source>
        <dbReference type="ARBA" id="ARBA00002933"/>
    </source>
</evidence>
<evidence type="ECO:0000256" key="12">
    <source>
        <dbReference type="ARBA" id="ARBA00023204"/>
    </source>
</evidence>
<dbReference type="NCBIfam" id="TIGR01084">
    <property type="entry name" value="mutY"/>
    <property type="match status" value="1"/>
</dbReference>
<dbReference type="AlphaFoldDB" id="A0A175RC71"/>
<dbReference type="RefSeq" id="WP_058633719.1">
    <property type="nucleotide sequence ID" value="NZ_LDPZ01000006.1"/>
</dbReference>
<dbReference type="CDD" id="cd03431">
    <property type="entry name" value="NUDIX_DNA_Glycosylase_C-MutY"/>
    <property type="match status" value="1"/>
</dbReference>
<dbReference type="InterPro" id="IPR023170">
    <property type="entry name" value="HhH_base_excis_C"/>
</dbReference>
<reference evidence="16 17" key="1">
    <citation type="journal article" date="2016" name="Front. Microbiol.">
        <title>Genomic Resource of Rice Seed Associated Bacteria.</title>
        <authorList>
            <person name="Midha S."/>
            <person name="Bansal K."/>
            <person name="Sharma S."/>
            <person name="Kumar N."/>
            <person name="Patil P.P."/>
            <person name="Chaudhry V."/>
            <person name="Patil P.B."/>
        </authorList>
    </citation>
    <scope>NUCLEOTIDE SEQUENCE [LARGE SCALE GENOMIC DNA]</scope>
    <source>
        <strain evidence="16 17">NS226</strain>
    </source>
</reference>
<comment type="function">
    <text evidence="2">Adenine glycosylase active on G-A mispairs. MutY also corrects error-prone DNA synthesis past GO lesions which are due to the oxidatively damaged form of guanine: 7,8-dihydro-8-oxoguanine (8-oxo-dGTP).</text>
</comment>
<keyword evidence="7" id="KW-0479">Metal-binding</keyword>
<dbReference type="SMART" id="SM00478">
    <property type="entry name" value="ENDO3c"/>
    <property type="match status" value="1"/>
</dbReference>
<evidence type="ECO:0000313" key="17">
    <source>
        <dbReference type="Proteomes" id="UP000078272"/>
    </source>
</evidence>
<dbReference type="OrthoDB" id="9802365at2"/>
<evidence type="ECO:0000256" key="3">
    <source>
        <dbReference type="ARBA" id="ARBA00008343"/>
    </source>
</evidence>
<evidence type="ECO:0000256" key="6">
    <source>
        <dbReference type="ARBA" id="ARBA00022485"/>
    </source>
</evidence>
<evidence type="ECO:0000256" key="4">
    <source>
        <dbReference type="ARBA" id="ARBA00012045"/>
    </source>
</evidence>
<dbReference type="SUPFAM" id="SSF55811">
    <property type="entry name" value="Nudix"/>
    <property type="match status" value="1"/>
</dbReference>
<keyword evidence="12" id="KW-0234">DNA repair</keyword>
<dbReference type="Gene3D" id="3.90.79.10">
    <property type="entry name" value="Nucleoside Triphosphate Pyrophosphohydrolase"/>
    <property type="match status" value="1"/>
</dbReference>
<dbReference type="PANTHER" id="PTHR42944">
    <property type="entry name" value="ADENINE DNA GLYCOSYLASE"/>
    <property type="match status" value="1"/>
</dbReference>
<dbReference type="EC" id="3.2.2.31" evidence="4 14"/>
<evidence type="ECO:0000256" key="14">
    <source>
        <dbReference type="RuleBase" id="RU365096"/>
    </source>
</evidence>
<dbReference type="InterPro" id="IPR029119">
    <property type="entry name" value="MutY_C"/>
</dbReference>
<accession>A0A175RC71</accession>
<comment type="catalytic activity">
    <reaction evidence="1 14">
        <text>Hydrolyzes free adenine bases from 7,8-dihydro-8-oxoguanine:adenine mismatched double-stranded DNA, leaving an apurinic site.</text>
        <dbReference type="EC" id="3.2.2.31"/>
    </reaction>
</comment>
<dbReference type="GO" id="GO:0006284">
    <property type="term" value="P:base-excision repair"/>
    <property type="evidence" value="ECO:0007669"/>
    <property type="project" value="UniProtKB-UniRule"/>
</dbReference>
<dbReference type="FunFam" id="1.10.340.30:FF:000002">
    <property type="entry name" value="Adenine DNA glycosylase"/>
    <property type="match status" value="1"/>
</dbReference>
<keyword evidence="11" id="KW-0411">Iron-sulfur</keyword>
<dbReference type="GO" id="GO:0035485">
    <property type="term" value="F:adenine/guanine mispair binding"/>
    <property type="evidence" value="ECO:0007669"/>
    <property type="project" value="TreeGrafter"/>
</dbReference>
<dbReference type="Proteomes" id="UP000078272">
    <property type="component" value="Unassembled WGS sequence"/>
</dbReference>
<dbReference type="Gene3D" id="1.10.1670.10">
    <property type="entry name" value="Helix-hairpin-Helix base-excision DNA repair enzymes (C-terminal)"/>
    <property type="match status" value="1"/>
</dbReference>
<dbReference type="GO" id="GO:0046872">
    <property type="term" value="F:metal ion binding"/>
    <property type="evidence" value="ECO:0007669"/>
    <property type="project" value="UniProtKB-UniRule"/>
</dbReference>
<keyword evidence="10 14" id="KW-0408">Iron</keyword>
<dbReference type="STRING" id="401562.NS365_06850"/>
<dbReference type="PATRIC" id="fig|401562.3.peg.4119"/>
<name>A0A175RC71_9HYPH</name>
<dbReference type="GO" id="GO:0051539">
    <property type="term" value="F:4 iron, 4 sulfur cluster binding"/>
    <property type="evidence" value="ECO:0007669"/>
    <property type="project" value="UniProtKB-UniRule"/>
</dbReference>
<dbReference type="InterPro" id="IPR003265">
    <property type="entry name" value="HhH-GPD_domain"/>
</dbReference>
<evidence type="ECO:0000259" key="15">
    <source>
        <dbReference type="SMART" id="SM00478"/>
    </source>
</evidence>
<dbReference type="SUPFAM" id="SSF48150">
    <property type="entry name" value="DNA-glycosylase"/>
    <property type="match status" value="1"/>
</dbReference>
<comment type="similarity">
    <text evidence="3 14">Belongs to the Nth/MutY family.</text>
</comment>
<evidence type="ECO:0000256" key="7">
    <source>
        <dbReference type="ARBA" id="ARBA00022723"/>
    </source>
</evidence>
<dbReference type="Gene3D" id="1.10.340.30">
    <property type="entry name" value="Hypothetical protein, domain 2"/>
    <property type="match status" value="1"/>
</dbReference>
<evidence type="ECO:0000256" key="8">
    <source>
        <dbReference type="ARBA" id="ARBA00022763"/>
    </source>
</evidence>